<protein>
    <submittedName>
        <fullName evidence="1">Uncharacterized protein</fullName>
    </submittedName>
</protein>
<dbReference type="EMBL" id="FTNO01000008">
    <property type="protein sequence ID" value="SIR96498.1"/>
    <property type="molecule type" value="Genomic_DNA"/>
</dbReference>
<name>A0A1N7F808_9EURY</name>
<organism evidence="1 2">
    <name type="scientific">Haladaptatus litoreus</name>
    <dbReference type="NCBI Taxonomy" id="553468"/>
    <lineage>
        <taxon>Archaea</taxon>
        <taxon>Methanobacteriati</taxon>
        <taxon>Methanobacteriota</taxon>
        <taxon>Stenosarchaea group</taxon>
        <taxon>Halobacteria</taxon>
        <taxon>Halobacteriales</taxon>
        <taxon>Haladaptataceae</taxon>
        <taxon>Haladaptatus</taxon>
    </lineage>
</organism>
<dbReference type="Proteomes" id="UP000186914">
    <property type="component" value="Unassembled WGS sequence"/>
</dbReference>
<keyword evidence="2" id="KW-1185">Reference proteome</keyword>
<gene>
    <name evidence="1" type="ORF">SAMN05421858_4803</name>
</gene>
<proteinExistence type="predicted"/>
<evidence type="ECO:0000313" key="1">
    <source>
        <dbReference type="EMBL" id="SIR96498.1"/>
    </source>
</evidence>
<sequence>MEDVGETVMYLQKRTNGGWNGTSTAVHTKQREIDYSQLRENIAVSSPTPIRERSIADEVLR</sequence>
<evidence type="ECO:0000313" key="2">
    <source>
        <dbReference type="Proteomes" id="UP000186914"/>
    </source>
</evidence>
<accession>A0A1N7F808</accession>
<reference evidence="2" key="1">
    <citation type="submission" date="2017-01" db="EMBL/GenBank/DDBJ databases">
        <authorList>
            <person name="Varghese N."/>
            <person name="Submissions S."/>
        </authorList>
    </citation>
    <scope>NUCLEOTIDE SEQUENCE [LARGE SCALE GENOMIC DNA]</scope>
    <source>
        <strain evidence="2">CGMCC 1.7737</strain>
    </source>
</reference>
<dbReference type="AlphaFoldDB" id="A0A1N7F808"/>